<proteinExistence type="predicted"/>
<feature type="region of interest" description="Disordered" evidence="2">
    <location>
        <begin position="149"/>
        <end position="184"/>
    </location>
</feature>
<feature type="compositionally biased region" description="Polar residues" evidence="2">
    <location>
        <begin position="1"/>
        <end position="19"/>
    </location>
</feature>
<feature type="region of interest" description="Disordered" evidence="2">
    <location>
        <begin position="435"/>
        <end position="458"/>
    </location>
</feature>
<sequence length="765" mass="83599">MLFSRTYATSHQLEQQRFSSPAGAPVPSLHSSQSRREIPEELRTTSVVVEDDPFLAPVADTTGGIETLLEEEQPDLMAFDDVLDDAFDEVAVRPLTRQVEERGTLIDASPIAESVEQAPAVEAAPLPQPASKRLSLPVSHAALFSQPLSKRTSLPGHSSHSSISSSTTSRKTLSSSHASLRSSQTSLAAREGTLLALPLADQLRTLKSRNSQLAKTLATQQATNAKALERIRQLEEEKESGKVEAEGWEAEAQRLAAELANGGLTARPTAAEDDEKADLVARVSLLERQLALESSKRRRAKEMQHKLRCELVNRRWKEKWEVELLEREERRWEVRCVELEAEAARGWYEREMERLEREELRETVAEQLKYLSALSASRQLLLTSHRTSESTISTLRSDLSSLRLELDSSLARLEEVSAAEAELEVVRGELEGLRRERNGEGERGREVEKERARREKLEGEVKDLKAQLKSTQASLRASEKAASAAQSALAALESGLHRSSSTIKAVEVEKKPVAGAKRAKKEVEEREVSPAPEPVEEDEPVSAEEDVVIDVDEVVEEPVDAESEQDQDDEETYEPVKSKSRGAPAPKVPKAAVAPRATKKSAKAAVELDEDDLPTPKKKAARVDATKKRKAAVLSDKPANVSLGARAVGGGVEGHEGGGVQLKVKKKAKKGITSRLSLDSDAEEDRPTKRRKDEDTAEPVTKKKKKIALFGGPKSRFAFPIENADANSLIPIDLSPIKKDVAKKSSVLSAFGGGGAGRKGASIFA</sequence>
<evidence type="ECO:0000313" key="3">
    <source>
        <dbReference type="EMBL" id="GEM06672.1"/>
    </source>
</evidence>
<gene>
    <name evidence="3" type="ORF">Rt10032_c02g0689</name>
</gene>
<feature type="region of interest" description="Disordered" evidence="2">
    <location>
        <begin position="1"/>
        <end position="40"/>
    </location>
</feature>
<organism evidence="3 4">
    <name type="scientific">Rhodotorula toruloides</name>
    <name type="common">Yeast</name>
    <name type="synonym">Rhodosporidium toruloides</name>
    <dbReference type="NCBI Taxonomy" id="5286"/>
    <lineage>
        <taxon>Eukaryota</taxon>
        <taxon>Fungi</taxon>
        <taxon>Dikarya</taxon>
        <taxon>Basidiomycota</taxon>
        <taxon>Pucciniomycotina</taxon>
        <taxon>Microbotryomycetes</taxon>
        <taxon>Sporidiobolales</taxon>
        <taxon>Sporidiobolaceae</taxon>
        <taxon>Rhodotorula</taxon>
    </lineage>
</organism>
<evidence type="ECO:0000256" key="2">
    <source>
        <dbReference type="SAM" id="MobiDB-lite"/>
    </source>
</evidence>
<keyword evidence="1" id="KW-0175">Coiled coil</keyword>
<evidence type="ECO:0000256" key="1">
    <source>
        <dbReference type="SAM" id="Coils"/>
    </source>
</evidence>
<feature type="coiled-coil region" evidence="1">
    <location>
        <begin position="322"/>
        <end position="358"/>
    </location>
</feature>
<feature type="compositionally biased region" description="Gly residues" evidence="2">
    <location>
        <begin position="650"/>
        <end position="660"/>
    </location>
</feature>
<accession>A0A511K8J9</accession>
<dbReference type="Proteomes" id="UP000321518">
    <property type="component" value="Unassembled WGS sequence"/>
</dbReference>
<protein>
    <submittedName>
        <fullName evidence="3">Uncharacterized protein</fullName>
    </submittedName>
</protein>
<feature type="compositionally biased region" description="Low complexity" evidence="2">
    <location>
        <begin position="583"/>
        <end position="596"/>
    </location>
</feature>
<feature type="compositionally biased region" description="Basic residues" evidence="2">
    <location>
        <begin position="663"/>
        <end position="672"/>
    </location>
</feature>
<name>A0A511K8J9_RHOTO</name>
<feature type="compositionally biased region" description="Low complexity" evidence="2">
    <location>
        <begin position="473"/>
        <end position="494"/>
    </location>
</feature>
<dbReference type="OrthoDB" id="2530209at2759"/>
<dbReference type="AlphaFoldDB" id="A0A511K8J9"/>
<reference evidence="3 4" key="1">
    <citation type="submission" date="2019-07" db="EMBL/GenBank/DDBJ databases">
        <title>Rhodotorula toruloides NBRC10032 genome sequencing.</title>
        <authorList>
            <person name="Shida Y."/>
            <person name="Takaku H."/>
            <person name="Ogasawara W."/>
            <person name="Mori K."/>
        </authorList>
    </citation>
    <scope>NUCLEOTIDE SEQUENCE [LARGE SCALE GENOMIC DNA]</scope>
    <source>
        <strain evidence="3 4">NBRC10032</strain>
    </source>
</reference>
<dbReference type="EMBL" id="BJWK01000002">
    <property type="protein sequence ID" value="GEM06672.1"/>
    <property type="molecule type" value="Genomic_DNA"/>
</dbReference>
<feature type="compositionally biased region" description="Acidic residues" evidence="2">
    <location>
        <begin position="534"/>
        <end position="573"/>
    </location>
</feature>
<feature type="coiled-coil region" evidence="1">
    <location>
        <begin position="217"/>
        <end position="251"/>
    </location>
</feature>
<feature type="region of interest" description="Disordered" evidence="2">
    <location>
        <begin position="650"/>
        <end position="705"/>
    </location>
</feature>
<feature type="compositionally biased region" description="Basic and acidic residues" evidence="2">
    <location>
        <begin position="685"/>
        <end position="694"/>
    </location>
</feature>
<comment type="caution">
    <text evidence="3">The sequence shown here is derived from an EMBL/GenBank/DDBJ whole genome shotgun (WGS) entry which is preliminary data.</text>
</comment>
<feature type="compositionally biased region" description="Low complexity" evidence="2">
    <location>
        <begin position="157"/>
        <end position="184"/>
    </location>
</feature>
<evidence type="ECO:0000313" key="4">
    <source>
        <dbReference type="Proteomes" id="UP000321518"/>
    </source>
</evidence>
<feature type="region of interest" description="Disordered" evidence="2">
    <location>
        <begin position="470"/>
        <end position="634"/>
    </location>
</feature>